<keyword evidence="1" id="KW-1133">Transmembrane helix</keyword>
<reference evidence="3" key="1">
    <citation type="submission" date="2016-10" db="EMBL/GenBank/DDBJ databases">
        <authorList>
            <person name="Varghese N."/>
            <person name="Submissions S."/>
        </authorList>
    </citation>
    <scope>NUCLEOTIDE SEQUENCE [LARGE SCALE GENOMIC DNA]</scope>
    <source>
        <strain evidence="3">MO64</strain>
    </source>
</reference>
<evidence type="ECO:0008006" key="4">
    <source>
        <dbReference type="Google" id="ProtNLM"/>
    </source>
</evidence>
<dbReference type="RefSeq" id="WP_008213069.1">
    <property type="nucleotide sequence ID" value="NZ_FOSR01000003.1"/>
</dbReference>
<keyword evidence="3" id="KW-1185">Reference proteome</keyword>
<gene>
    <name evidence="2" type="ORF">SAMN05192579_1035</name>
</gene>
<evidence type="ECO:0000313" key="3">
    <source>
        <dbReference type="Proteomes" id="UP000198725"/>
    </source>
</evidence>
<evidence type="ECO:0000313" key="2">
    <source>
        <dbReference type="EMBL" id="SFK44922.1"/>
    </source>
</evidence>
<name>A0A1I3ZLI9_9GAMM</name>
<dbReference type="EMBL" id="FOSR01000003">
    <property type="protein sequence ID" value="SFK44922.1"/>
    <property type="molecule type" value="Genomic_DNA"/>
</dbReference>
<protein>
    <recommendedName>
        <fullName evidence="4">Transmembrane protein</fullName>
    </recommendedName>
</protein>
<feature type="transmembrane region" description="Helical" evidence="1">
    <location>
        <begin position="6"/>
        <end position="33"/>
    </location>
</feature>
<sequence>MEYNQSWMAIGLMGGLEAGAISLAAGFLLYLILHLANRYLAWSEGLRIGWSYFIAIVLTASGDLWNLFYFNYSSGLQSLQLLRAKLAAVHDPDHIGMRVLFEFLGAAIGVYVAWALLSGDWKRRLTRRG</sequence>
<feature type="transmembrane region" description="Helical" evidence="1">
    <location>
        <begin position="45"/>
        <end position="68"/>
    </location>
</feature>
<dbReference type="AlphaFoldDB" id="A0A1I3ZLI9"/>
<dbReference type="Proteomes" id="UP000198725">
    <property type="component" value="Unassembled WGS sequence"/>
</dbReference>
<keyword evidence="1" id="KW-0812">Transmembrane</keyword>
<proteinExistence type="predicted"/>
<keyword evidence="1" id="KW-0472">Membrane</keyword>
<accession>A0A1I3ZLI9</accession>
<feature type="transmembrane region" description="Helical" evidence="1">
    <location>
        <begin position="95"/>
        <end position="117"/>
    </location>
</feature>
<organism evidence="2 3">
    <name type="scientific">Rhodanobacter glycinis</name>
    <dbReference type="NCBI Taxonomy" id="582702"/>
    <lineage>
        <taxon>Bacteria</taxon>
        <taxon>Pseudomonadati</taxon>
        <taxon>Pseudomonadota</taxon>
        <taxon>Gammaproteobacteria</taxon>
        <taxon>Lysobacterales</taxon>
        <taxon>Rhodanobacteraceae</taxon>
        <taxon>Rhodanobacter</taxon>
    </lineage>
</organism>
<evidence type="ECO:0000256" key="1">
    <source>
        <dbReference type="SAM" id="Phobius"/>
    </source>
</evidence>